<feature type="compositionally biased region" description="Acidic residues" evidence="2">
    <location>
        <begin position="78"/>
        <end position="116"/>
    </location>
</feature>
<proteinExistence type="predicted"/>
<comment type="caution">
    <text evidence="3">The sequence shown here is derived from an EMBL/GenBank/DDBJ whole genome shotgun (WGS) entry which is preliminary data.</text>
</comment>
<reference evidence="3 4" key="1">
    <citation type="submission" date="2018-06" db="EMBL/GenBank/DDBJ databases">
        <title>Combined omics and stable isotope probing to characterize newly discovered Mariana Back-Arc vent microbial communities.</title>
        <authorList>
            <person name="Trembath-Reichert E."/>
            <person name="Huber J.A."/>
        </authorList>
    </citation>
    <scope>NUCLEOTIDE SEQUENCE [LARGE SCALE GENOMIC DNA]</scope>
    <source>
        <strain evidence="3">MAG 63_1</strain>
    </source>
</reference>
<gene>
    <name evidence="3" type="ORF">DSY97_03845</name>
</gene>
<dbReference type="GO" id="GO:0005737">
    <property type="term" value="C:cytoplasm"/>
    <property type="evidence" value="ECO:0007669"/>
    <property type="project" value="InterPro"/>
</dbReference>
<keyword evidence="1" id="KW-0175">Coiled coil</keyword>
<evidence type="ECO:0000256" key="1">
    <source>
        <dbReference type="ARBA" id="ARBA00023054"/>
    </source>
</evidence>
<dbReference type="AlphaFoldDB" id="A0A432G9I6"/>
<dbReference type="InterPro" id="IPR009252">
    <property type="entry name" value="Cell_div_ZapB"/>
</dbReference>
<evidence type="ECO:0000256" key="2">
    <source>
        <dbReference type="SAM" id="MobiDB-lite"/>
    </source>
</evidence>
<evidence type="ECO:0000313" key="3">
    <source>
        <dbReference type="EMBL" id="RTZ80237.1"/>
    </source>
</evidence>
<dbReference type="EMBL" id="QNZL01000099">
    <property type="protein sequence ID" value="RTZ80237.1"/>
    <property type="molecule type" value="Genomic_DNA"/>
</dbReference>
<organism evidence="3 4">
    <name type="scientific">SAR324 cluster bacterium</name>
    <dbReference type="NCBI Taxonomy" id="2024889"/>
    <lineage>
        <taxon>Bacteria</taxon>
        <taxon>Deltaproteobacteria</taxon>
        <taxon>SAR324 cluster</taxon>
    </lineage>
</organism>
<accession>A0A432G9I6</accession>
<evidence type="ECO:0008006" key="5">
    <source>
        <dbReference type="Google" id="ProtNLM"/>
    </source>
</evidence>
<dbReference type="Gene3D" id="1.20.5.340">
    <property type="match status" value="1"/>
</dbReference>
<name>A0A432G9I6_9DELT</name>
<sequence length="143" mass="16195">MSNDLLKQLEAKINEAIETIEFSRMEITDLKEKNDELENRYEDWEQRLSSLIETFEQLEDVEAVEVEAEVDTSIQKDEEAEEVVAEEAESEEVEAEEVVAVETEDEEAEADTEEFEGDKIEGSTFGTSADSYTEAPGSSQHYA</sequence>
<feature type="region of interest" description="Disordered" evidence="2">
    <location>
        <begin position="69"/>
        <end position="143"/>
    </location>
</feature>
<dbReference type="GO" id="GO:0043093">
    <property type="term" value="P:FtsZ-dependent cytokinesis"/>
    <property type="evidence" value="ECO:0007669"/>
    <property type="project" value="InterPro"/>
</dbReference>
<dbReference type="Proteomes" id="UP000286801">
    <property type="component" value="Unassembled WGS sequence"/>
</dbReference>
<feature type="compositionally biased region" description="Polar residues" evidence="2">
    <location>
        <begin position="124"/>
        <end position="143"/>
    </location>
</feature>
<dbReference type="GO" id="GO:0090529">
    <property type="term" value="P:cell septum assembly"/>
    <property type="evidence" value="ECO:0007669"/>
    <property type="project" value="InterPro"/>
</dbReference>
<evidence type="ECO:0000313" key="4">
    <source>
        <dbReference type="Proteomes" id="UP000286801"/>
    </source>
</evidence>
<dbReference type="Pfam" id="PF06005">
    <property type="entry name" value="ZapB"/>
    <property type="match status" value="1"/>
</dbReference>
<protein>
    <recommendedName>
        <fullName evidence="5">Cell division protein ZapB</fullName>
    </recommendedName>
</protein>